<sequence length="213" mass="24442">MKGKISILFDWKSMGIQAYIPMMAMVLLFLYTLTVKDALPFIIPALEYVTPIFSAWWSIFLFYDLLEEPGSETIFTYPVSRWKLGVVRVGVFFLFYVLLLEILLFAIEKWTAPGIWEPMSVQLIAESYFFCGLGFLAMAMTMNTGWSLMFPIVYSSTQILTKGALLPVVNIYAFNQEPLTWDELPAVVFKSVLLGTVFIGGAQYLIHHMRRFH</sequence>
<proteinExistence type="predicted"/>
<keyword evidence="1" id="KW-0472">Membrane</keyword>
<dbReference type="EMBL" id="JAFHAP010000005">
    <property type="protein sequence ID" value="MBN2908835.1"/>
    <property type="molecule type" value="Genomic_DNA"/>
</dbReference>
<keyword evidence="1" id="KW-1133">Transmembrane helix</keyword>
<reference evidence="2" key="1">
    <citation type="journal article" date="2024" name="Int. J. Syst. Evol. Microbiol.">
        <title>Polycladomyces zharkentensis sp. nov., a novel thermophilic cellulose- and starch-degrading member of the Bacillota from a geothermal aquifer in Kazakhstan.</title>
        <authorList>
            <person name="Mashzhan A."/>
            <person name="Kistaubayeva A."/>
            <person name="Javier-Lopez R."/>
            <person name="Bissenova U."/>
            <person name="Bissenbay A."/>
            <person name="Birkeland N.K."/>
        </authorList>
    </citation>
    <scope>NUCLEOTIDE SEQUENCE</scope>
    <source>
        <strain evidence="2">ZKZ2T</strain>
    </source>
</reference>
<comment type="caution">
    <text evidence="2">The sequence shown here is derived from an EMBL/GenBank/DDBJ whole genome shotgun (WGS) entry which is preliminary data.</text>
</comment>
<dbReference type="RefSeq" id="WP_205493346.1">
    <property type="nucleotide sequence ID" value="NZ_JAFHAP010000005.1"/>
</dbReference>
<feature type="transmembrane region" description="Helical" evidence="1">
    <location>
        <begin position="128"/>
        <end position="154"/>
    </location>
</feature>
<protein>
    <recommendedName>
        <fullName evidence="4">ABC transporter permease</fullName>
    </recommendedName>
</protein>
<gene>
    <name evidence="2" type="ORF">JQC72_04765</name>
</gene>
<feature type="transmembrane region" description="Helical" evidence="1">
    <location>
        <begin position="16"/>
        <end position="33"/>
    </location>
</feature>
<name>A0ABS2WHM7_9BACL</name>
<organism evidence="2 3">
    <name type="scientific">Polycladomyces zharkentensis</name>
    <dbReference type="NCBI Taxonomy" id="2807616"/>
    <lineage>
        <taxon>Bacteria</taxon>
        <taxon>Bacillati</taxon>
        <taxon>Bacillota</taxon>
        <taxon>Bacilli</taxon>
        <taxon>Bacillales</taxon>
        <taxon>Thermoactinomycetaceae</taxon>
        <taxon>Polycladomyces</taxon>
    </lineage>
</organism>
<keyword evidence="1" id="KW-0812">Transmembrane</keyword>
<evidence type="ECO:0000313" key="3">
    <source>
        <dbReference type="Proteomes" id="UP001177120"/>
    </source>
</evidence>
<keyword evidence="3" id="KW-1185">Reference proteome</keyword>
<evidence type="ECO:0000256" key="1">
    <source>
        <dbReference type="SAM" id="Phobius"/>
    </source>
</evidence>
<evidence type="ECO:0000313" key="2">
    <source>
        <dbReference type="EMBL" id="MBN2908835.1"/>
    </source>
</evidence>
<feature type="transmembrane region" description="Helical" evidence="1">
    <location>
        <begin position="187"/>
        <end position="206"/>
    </location>
</feature>
<evidence type="ECO:0008006" key="4">
    <source>
        <dbReference type="Google" id="ProtNLM"/>
    </source>
</evidence>
<feature type="transmembrane region" description="Helical" evidence="1">
    <location>
        <begin position="86"/>
        <end position="107"/>
    </location>
</feature>
<accession>A0ABS2WHM7</accession>
<feature type="transmembrane region" description="Helical" evidence="1">
    <location>
        <begin position="45"/>
        <end position="66"/>
    </location>
</feature>
<dbReference type="Proteomes" id="UP001177120">
    <property type="component" value="Unassembled WGS sequence"/>
</dbReference>